<proteinExistence type="predicted"/>
<gene>
    <name evidence="2" type="ORF">Ae201684_005564</name>
</gene>
<feature type="region of interest" description="Disordered" evidence="1">
    <location>
        <begin position="1"/>
        <end position="30"/>
    </location>
</feature>
<dbReference type="EMBL" id="VJMJ01000071">
    <property type="protein sequence ID" value="KAF0738636.1"/>
    <property type="molecule type" value="Genomic_DNA"/>
</dbReference>
<evidence type="ECO:0000256" key="1">
    <source>
        <dbReference type="SAM" id="MobiDB-lite"/>
    </source>
</evidence>
<evidence type="ECO:0000313" key="2">
    <source>
        <dbReference type="EMBL" id="KAF0738636.1"/>
    </source>
</evidence>
<dbReference type="VEuPathDB" id="FungiDB:AeMF1_018355"/>
<evidence type="ECO:0008006" key="4">
    <source>
        <dbReference type="Google" id="ProtNLM"/>
    </source>
</evidence>
<dbReference type="Proteomes" id="UP000481153">
    <property type="component" value="Unassembled WGS sequence"/>
</dbReference>
<name>A0A6G0XF34_9STRA</name>
<evidence type="ECO:0000313" key="3">
    <source>
        <dbReference type="Proteomes" id="UP000481153"/>
    </source>
</evidence>
<organism evidence="2 3">
    <name type="scientific">Aphanomyces euteiches</name>
    <dbReference type="NCBI Taxonomy" id="100861"/>
    <lineage>
        <taxon>Eukaryota</taxon>
        <taxon>Sar</taxon>
        <taxon>Stramenopiles</taxon>
        <taxon>Oomycota</taxon>
        <taxon>Saprolegniomycetes</taxon>
        <taxon>Saprolegniales</taxon>
        <taxon>Verrucalvaceae</taxon>
        <taxon>Aphanomyces</taxon>
    </lineage>
</organism>
<accession>A0A6G0XF34</accession>
<protein>
    <recommendedName>
        <fullName evidence="4">F-box domain-containing protein</fullName>
    </recommendedName>
</protein>
<reference evidence="2 3" key="1">
    <citation type="submission" date="2019-07" db="EMBL/GenBank/DDBJ databases">
        <title>Genomics analysis of Aphanomyces spp. identifies a new class of oomycete effector associated with host adaptation.</title>
        <authorList>
            <person name="Gaulin E."/>
        </authorList>
    </citation>
    <scope>NUCLEOTIDE SEQUENCE [LARGE SCALE GENOMIC DNA]</scope>
    <source>
        <strain evidence="2 3">ATCC 201684</strain>
    </source>
</reference>
<keyword evidence="3" id="KW-1185">Reference proteome</keyword>
<sequence length="205" mass="23911">MQLRRRIQANEPLKKKQRATDVATPPPPPATHELQFMGSLPQDLFFATIGSPTWGLLAVQDLVALSLVSRSFYNAMDDAYWEKTLAHPTFSSICNGAAYTDLTPRERAVRLVAKRVCKHCRQFRQYEFWPLRPHGRKILVCEECKKLPEFSAIHFSRAVYKYRLKRCQLELLPSWKRSAYRGYTVMFNLKDVLDLVEQIKQYKSE</sequence>
<dbReference type="AlphaFoldDB" id="A0A6G0XF34"/>
<comment type="caution">
    <text evidence="2">The sequence shown here is derived from an EMBL/GenBank/DDBJ whole genome shotgun (WGS) entry which is preliminary data.</text>
</comment>